<evidence type="ECO:0000256" key="10">
    <source>
        <dbReference type="ARBA" id="ARBA00022989"/>
    </source>
</evidence>
<dbReference type="EMBL" id="LSRX01000767">
    <property type="protein sequence ID" value="OLP89315.1"/>
    <property type="molecule type" value="Genomic_DNA"/>
</dbReference>
<dbReference type="GO" id="GO:0016298">
    <property type="term" value="F:lipase activity"/>
    <property type="evidence" value="ECO:0007669"/>
    <property type="project" value="TreeGrafter"/>
</dbReference>
<dbReference type="Gene3D" id="3.40.50.1820">
    <property type="entry name" value="alpha/beta hydrolase"/>
    <property type="match status" value="1"/>
</dbReference>
<evidence type="ECO:0000256" key="3">
    <source>
        <dbReference type="ARBA" id="ARBA00022475"/>
    </source>
</evidence>
<dbReference type="Pfam" id="PF01764">
    <property type="entry name" value="Lipase_3"/>
    <property type="match status" value="1"/>
</dbReference>
<evidence type="ECO:0000313" key="17">
    <source>
        <dbReference type="Proteomes" id="UP000186817"/>
    </source>
</evidence>
<dbReference type="InterPro" id="IPR052214">
    <property type="entry name" value="DAG_Lipase-Related"/>
</dbReference>
<comment type="catalytic activity">
    <reaction evidence="13">
        <text>a 1,2-diacyl-sn-glycerol + H2O = a 2-acylglycerol + a fatty acid + H(+)</text>
        <dbReference type="Rhea" id="RHEA:33275"/>
        <dbReference type="ChEBI" id="CHEBI:15377"/>
        <dbReference type="ChEBI" id="CHEBI:15378"/>
        <dbReference type="ChEBI" id="CHEBI:17389"/>
        <dbReference type="ChEBI" id="CHEBI:17815"/>
        <dbReference type="ChEBI" id="CHEBI:28868"/>
        <dbReference type="EC" id="3.1.1.116"/>
    </reaction>
    <physiologicalReaction direction="left-to-right" evidence="13">
        <dbReference type="Rhea" id="RHEA:33276"/>
    </physiologicalReaction>
</comment>
<name>A0A1Q9D2E9_SYMMI</name>
<keyword evidence="3" id="KW-1003">Cell membrane</keyword>
<organism evidence="16 17">
    <name type="scientific">Symbiodinium microadriaticum</name>
    <name type="common">Dinoflagellate</name>
    <name type="synonym">Zooxanthella microadriatica</name>
    <dbReference type="NCBI Taxonomy" id="2951"/>
    <lineage>
        <taxon>Eukaryota</taxon>
        <taxon>Sar</taxon>
        <taxon>Alveolata</taxon>
        <taxon>Dinophyceae</taxon>
        <taxon>Suessiales</taxon>
        <taxon>Symbiodiniaceae</taxon>
        <taxon>Symbiodinium</taxon>
    </lineage>
</organism>
<keyword evidence="11" id="KW-0443">Lipid metabolism</keyword>
<evidence type="ECO:0000256" key="6">
    <source>
        <dbReference type="ARBA" id="ARBA00022723"/>
    </source>
</evidence>
<accession>A0A1Q9D2E9</accession>
<evidence type="ECO:0000259" key="15">
    <source>
        <dbReference type="Pfam" id="PF01764"/>
    </source>
</evidence>
<dbReference type="PANTHER" id="PTHR45792:SF8">
    <property type="entry name" value="DIACYLGLYCEROL LIPASE-ALPHA"/>
    <property type="match status" value="1"/>
</dbReference>
<dbReference type="AlphaFoldDB" id="A0A1Q9D2E9"/>
<evidence type="ECO:0000256" key="8">
    <source>
        <dbReference type="ARBA" id="ARBA00022837"/>
    </source>
</evidence>
<evidence type="ECO:0000256" key="9">
    <source>
        <dbReference type="ARBA" id="ARBA00022963"/>
    </source>
</evidence>
<evidence type="ECO:0000256" key="13">
    <source>
        <dbReference type="ARBA" id="ARBA00024531"/>
    </source>
</evidence>
<comment type="cofactor">
    <cofactor evidence="1">
        <name>Ca(2+)</name>
        <dbReference type="ChEBI" id="CHEBI:29108"/>
    </cofactor>
</comment>
<feature type="domain" description="Fungal lipase-type" evidence="15">
    <location>
        <begin position="45"/>
        <end position="84"/>
    </location>
</feature>
<dbReference type="GO" id="GO:0046872">
    <property type="term" value="F:metal ion binding"/>
    <property type="evidence" value="ECO:0007669"/>
    <property type="project" value="UniProtKB-KW"/>
</dbReference>
<evidence type="ECO:0000256" key="11">
    <source>
        <dbReference type="ARBA" id="ARBA00023098"/>
    </source>
</evidence>
<evidence type="ECO:0000256" key="14">
    <source>
        <dbReference type="ARBA" id="ARBA00026104"/>
    </source>
</evidence>
<evidence type="ECO:0000256" key="2">
    <source>
        <dbReference type="ARBA" id="ARBA00004651"/>
    </source>
</evidence>
<dbReference type="GO" id="GO:0016042">
    <property type="term" value="P:lipid catabolic process"/>
    <property type="evidence" value="ECO:0007669"/>
    <property type="project" value="UniProtKB-KW"/>
</dbReference>
<evidence type="ECO:0000256" key="12">
    <source>
        <dbReference type="ARBA" id="ARBA00023136"/>
    </source>
</evidence>
<dbReference type="EC" id="3.1.1.116" evidence="14"/>
<evidence type="ECO:0000256" key="1">
    <source>
        <dbReference type="ARBA" id="ARBA00001913"/>
    </source>
</evidence>
<keyword evidence="9" id="KW-0442">Lipid degradation</keyword>
<dbReference type="GO" id="GO:0005886">
    <property type="term" value="C:plasma membrane"/>
    <property type="evidence" value="ECO:0007669"/>
    <property type="project" value="UniProtKB-SubCell"/>
</dbReference>
<keyword evidence="12" id="KW-0472">Membrane</keyword>
<keyword evidence="8" id="KW-0106">Calcium</keyword>
<dbReference type="InterPro" id="IPR029058">
    <property type="entry name" value="AB_hydrolase_fold"/>
</dbReference>
<gene>
    <name evidence="16" type="ORF">AK812_SmicGene29234</name>
</gene>
<evidence type="ECO:0000256" key="5">
    <source>
        <dbReference type="ARBA" id="ARBA00022692"/>
    </source>
</evidence>
<comment type="subcellular location">
    <subcellularLocation>
        <location evidence="2">Cell membrane</location>
        <topology evidence="2">Multi-pass membrane protein</topology>
    </subcellularLocation>
</comment>
<protein>
    <recommendedName>
        <fullName evidence="14">sn-1-specific diacylglycerol lipase</fullName>
        <ecNumber evidence="14">3.1.1.116</ecNumber>
    </recommendedName>
</protein>
<keyword evidence="6" id="KW-0479">Metal-binding</keyword>
<feature type="non-terminal residue" evidence="16">
    <location>
        <position position="509"/>
    </location>
</feature>
<comment type="caution">
    <text evidence="16">The sequence shown here is derived from an EMBL/GenBank/DDBJ whole genome shotgun (WGS) entry which is preliminary data.</text>
</comment>
<dbReference type="OrthoDB" id="438440at2759"/>
<dbReference type="Proteomes" id="UP000186817">
    <property type="component" value="Unassembled WGS sequence"/>
</dbReference>
<keyword evidence="7" id="KW-0378">Hydrolase</keyword>
<keyword evidence="17" id="KW-1185">Reference proteome</keyword>
<keyword evidence="5" id="KW-0812">Transmembrane</keyword>
<evidence type="ECO:0000313" key="16">
    <source>
        <dbReference type="EMBL" id="OLP89315.1"/>
    </source>
</evidence>
<keyword evidence="4" id="KW-0597">Phosphoprotein</keyword>
<reference evidence="16 17" key="1">
    <citation type="submission" date="2016-02" db="EMBL/GenBank/DDBJ databases">
        <title>Genome analysis of coral dinoflagellate symbionts highlights evolutionary adaptations to a symbiotic lifestyle.</title>
        <authorList>
            <person name="Aranda M."/>
            <person name="Li Y."/>
            <person name="Liew Y.J."/>
            <person name="Baumgarten S."/>
            <person name="Simakov O."/>
            <person name="Wilson M."/>
            <person name="Piel J."/>
            <person name="Ashoor H."/>
            <person name="Bougouffa S."/>
            <person name="Bajic V.B."/>
            <person name="Ryu T."/>
            <person name="Ravasi T."/>
            <person name="Bayer T."/>
            <person name="Micklem G."/>
            <person name="Kim H."/>
            <person name="Bhak J."/>
            <person name="Lajeunesse T.C."/>
            <person name="Voolstra C.R."/>
        </authorList>
    </citation>
    <scope>NUCLEOTIDE SEQUENCE [LARGE SCALE GENOMIC DNA]</scope>
    <source>
        <strain evidence="16 17">CCMP2467</strain>
    </source>
</reference>
<evidence type="ECO:0000256" key="4">
    <source>
        <dbReference type="ARBA" id="ARBA00022553"/>
    </source>
</evidence>
<dbReference type="PANTHER" id="PTHR45792">
    <property type="entry name" value="DIACYLGLYCEROL LIPASE HOMOLOG-RELATED"/>
    <property type="match status" value="1"/>
</dbReference>
<evidence type="ECO:0000256" key="7">
    <source>
        <dbReference type="ARBA" id="ARBA00022801"/>
    </source>
</evidence>
<keyword evidence="10" id="KW-1133">Transmembrane helix</keyword>
<proteinExistence type="predicted"/>
<dbReference type="InterPro" id="IPR002921">
    <property type="entry name" value="Fungal_lipase-type"/>
</dbReference>
<sequence>MAGTLELFRFFLEGECLEDFMRSNPMKMFAQISQWDAAALPVGCSMRCVTFGCPQVLDASHALALSNFTTSVVLGDDLVPRLSLTTVGLSNRRLFCLREYARMLPEWRVVMVKSNGMWLAVALLPFPEAGHGPRKLVETIADLFCGQVQDLREALLRLNDPQVGQVIEVRESEAELKKWASTRSWTKRSLVVHWDEMTCDWCGVSSVARTTGFEVEDLLDPEMEKKRQSFEETVKRKVKDRPDGYAVKLEKWSSELSDKPVPKSEGEKLKMQTDTSTRSWSACWIHTSGRRHYNEQQWLRTYSSMKGSASLPASEESKYAPLEGSQVDVDELLLSSDMAAAHMPARYLKALGEASDWPDAAQVARLRLVVLLRACLGSELFAALGALLAGSQVQFSHGPFGRSPALLWPLYRVLVQACPDVLSLPSRMPIECPACEWAVPWFTWSFSSCWLRFVPGAMDADHRRELGRKTADILKSVILLGGTLAPGARSGLGGRVSLPGKDTSFTKSE</sequence>